<evidence type="ECO:0000313" key="4">
    <source>
        <dbReference type="EMBL" id="KAK5626106.1"/>
    </source>
</evidence>
<reference evidence="4 5" key="1">
    <citation type="submission" date="2023-10" db="EMBL/GenBank/DDBJ databases">
        <title>Draft genome sequence of Xylaria bambusicola isolate GMP-LS, the root and basal stem rot pathogen of sugarcane in Indonesia.</title>
        <authorList>
            <person name="Selvaraj P."/>
            <person name="Muralishankar V."/>
            <person name="Muruganantham S."/>
            <person name="Sp S."/>
            <person name="Haryani S."/>
            <person name="Lau K.J.X."/>
            <person name="Naqvi N.I."/>
        </authorList>
    </citation>
    <scope>NUCLEOTIDE SEQUENCE [LARGE SCALE GENOMIC DNA]</scope>
    <source>
        <strain evidence="4">GMP-LS</strain>
    </source>
</reference>
<keyword evidence="5" id="KW-1185">Reference proteome</keyword>
<keyword evidence="3" id="KW-0732">Signal</keyword>
<evidence type="ECO:0000256" key="1">
    <source>
        <dbReference type="ARBA" id="ARBA00022801"/>
    </source>
</evidence>
<name>A0AAN7Z6G7_9PEZI</name>
<dbReference type="Pfam" id="PF01083">
    <property type="entry name" value="Cutinase"/>
    <property type="match status" value="1"/>
</dbReference>
<dbReference type="PANTHER" id="PTHR33630">
    <property type="entry name" value="CUTINASE RV1984C-RELATED-RELATED"/>
    <property type="match status" value="1"/>
</dbReference>
<evidence type="ECO:0000256" key="3">
    <source>
        <dbReference type="SAM" id="SignalP"/>
    </source>
</evidence>
<dbReference type="GO" id="GO:0052689">
    <property type="term" value="F:carboxylic ester hydrolase activity"/>
    <property type="evidence" value="ECO:0007669"/>
    <property type="project" value="UniProtKB-ARBA"/>
</dbReference>
<gene>
    <name evidence="4" type="ORF">RRF57_001821</name>
</gene>
<dbReference type="EMBL" id="JAWHQM010000003">
    <property type="protein sequence ID" value="KAK5626106.1"/>
    <property type="molecule type" value="Genomic_DNA"/>
</dbReference>
<keyword evidence="2" id="KW-1015">Disulfide bond</keyword>
<sequence>MRSTAVLPILVATATANPVGLEQRQNCPGVFVFGARETTAPPGFGTSGGLVNMVTAANPGSQSSAINYPACGGQASCGGVDYNSSANQGTAAVISAVNDLNRRCPNTKIGGQIMDNALCGGAGNTLSGAALNAVKAAVFMGDPHNVAGLPFNVGTCRAGGFAARPQGFQCSPANSFIIQSYCDAGDPFCCNGNDPNTHQSYVNVYGNQAFNFIQSLL</sequence>
<comment type="caution">
    <text evidence="4">The sequence shown here is derived from an EMBL/GenBank/DDBJ whole genome shotgun (WGS) entry which is preliminary data.</text>
</comment>
<evidence type="ECO:0000256" key="2">
    <source>
        <dbReference type="ARBA" id="ARBA00023157"/>
    </source>
</evidence>
<accession>A0AAN7Z6G7</accession>
<dbReference type="InterPro" id="IPR000675">
    <property type="entry name" value="Cutinase/axe"/>
</dbReference>
<keyword evidence="1" id="KW-0378">Hydrolase</keyword>
<dbReference type="InterPro" id="IPR029058">
    <property type="entry name" value="AB_hydrolase_fold"/>
</dbReference>
<dbReference type="Proteomes" id="UP001305414">
    <property type="component" value="Unassembled WGS sequence"/>
</dbReference>
<dbReference type="Gene3D" id="3.40.50.1820">
    <property type="entry name" value="alpha/beta hydrolase"/>
    <property type="match status" value="1"/>
</dbReference>
<evidence type="ECO:0000313" key="5">
    <source>
        <dbReference type="Proteomes" id="UP001305414"/>
    </source>
</evidence>
<feature type="chain" id="PRO_5043028297" evidence="3">
    <location>
        <begin position="17"/>
        <end position="217"/>
    </location>
</feature>
<dbReference type="AlphaFoldDB" id="A0AAN7Z6G7"/>
<organism evidence="4 5">
    <name type="scientific">Xylaria bambusicola</name>
    <dbReference type="NCBI Taxonomy" id="326684"/>
    <lineage>
        <taxon>Eukaryota</taxon>
        <taxon>Fungi</taxon>
        <taxon>Dikarya</taxon>
        <taxon>Ascomycota</taxon>
        <taxon>Pezizomycotina</taxon>
        <taxon>Sordariomycetes</taxon>
        <taxon>Xylariomycetidae</taxon>
        <taxon>Xylariales</taxon>
        <taxon>Xylariaceae</taxon>
        <taxon>Xylaria</taxon>
    </lineage>
</organism>
<dbReference type="PANTHER" id="PTHR33630:SF10">
    <property type="entry name" value="ACETYLXYLAN ESTERASE"/>
    <property type="match status" value="1"/>
</dbReference>
<feature type="signal peptide" evidence="3">
    <location>
        <begin position="1"/>
        <end position="16"/>
    </location>
</feature>
<proteinExistence type="predicted"/>
<dbReference type="SMART" id="SM01110">
    <property type="entry name" value="Cutinase"/>
    <property type="match status" value="1"/>
</dbReference>
<protein>
    <submittedName>
        <fullName evidence="4">Uncharacterized protein</fullName>
    </submittedName>
</protein>
<dbReference type="SUPFAM" id="SSF53474">
    <property type="entry name" value="alpha/beta-Hydrolases"/>
    <property type="match status" value="1"/>
</dbReference>